<evidence type="ECO:0000313" key="2">
    <source>
        <dbReference type="EMBL" id="EKX43080.1"/>
    </source>
</evidence>
<reference evidence="2 4" key="1">
    <citation type="journal article" date="2012" name="Nature">
        <title>Algal genomes reveal evolutionary mosaicism and the fate of nucleomorphs.</title>
        <authorList>
            <consortium name="DOE Joint Genome Institute"/>
            <person name="Curtis B.A."/>
            <person name="Tanifuji G."/>
            <person name="Burki F."/>
            <person name="Gruber A."/>
            <person name="Irimia M."/>
            <person name="Maruyama S."/>
            <person name="Arias M.C."/>
            <person name="Ball S.G."/>
            <person name="Gile G.H."/>
            <person name="Hirakawa Y."/>
            <person name="Hopkins J.F."/>
            <person name="Kuo A."/>
            <person name="Rensing S.A."/>
            <person name="Schmutz J."/>
            <person name="Symeonidi A."/>
            <person name="Elias M."/>
            <person name="Eveleigh R.J."/>
            <person name="Herman E.K."/>
            <person name="Klute M.J."/>
            <person name="Nakayama T."/>
            <person name="Obornik M."/>
            <person name="Reyes-Prieto A."/>
            <person name="Armbrust E.V."/>
            <person name="Aves S.J."/>
            <person name="Beiko R.G."/>
            <person name="Coutinho P."/>
            <person name="Dacks J.B."/>
            <person name="Durnford D.G."/>
            <person name="Fast N.M."/>
            <person name="Green B.R."/>
            <person name="Grisdale C.J."/>
            <person name="Hempel F."/>
            <person name="Henrissat B."/>
            <person name="Hoppner M.P."/>
            <person name="Ishida K."/>
            <person name="Kim E."/>
            <person name="Koreny L."/>
            <person name="Kroth P.G."/>
            <person name="Liu Y."/>
            <person name="Malik S.B."/>
            <person name="Maier U.G."/>
            <person name="McRose D."/>
            <person name="Mock T."/>
            <person name="Neilson J.A."/>
            <person name="Onodera N.T."/>
            <person name="Poole A.M."/>
            <person name="Pritham E.J."/>
            <person name="Richards T.A."/>
            <person name="Rocap G."/>
            <person name="Roy S.W."/>
            <person name="Sarai C."/>
            <person name="Schaack S."/>
            <person name="Shirato S."/>
            <person name="Slamovits C.H."/>
            <person name="Spencer D.F."/>
            <person name="Suzuki S."/>
            <person name="Worden A.Z."/>
            <person name="Zauner S."/>
            <person name="Barry K."/>
            <person name="Bell C."/>
            <person name="Bharti A.K."/>
            <person name="Crow J.A."/>
            <person name="Grimwood J."/>
            <person name="Kramer R."/>
            <person name="Lindquist E."/>
            <person name="Lucas S."/>
            <person name="Salamov A."/>
            <person name="McFadden G.I."/>
            <person name="Lane C.E."/>
            <person name="Keeling P.J."/>
            <person name="Gray M.W."/>
            <person name="Grigoriev I.V."/>
            <person name="Archibald J.M."/>
        </authorList>
    </citation>
    <scope>NUCLEOTIDE SEQUENCE</scope>
    <source>
        <strain evidence="2 4">CCMP2712</strain>
    </source>
</reference>
<dbReference type="KEGG" id="gtt:GUITHDRAFT_140672"/>
<reference evidence="3" key="3">
    <citation type="submission" date="2015-06" db="UniProtKB">
        <authorList>
            <consortium name="EnsemblProtists"/>
        </authorList>
    </citation>
    <scope>IDENTIFICATION</scope>
</reference>
<dbReference type="HOGENOM" id="CLU_1565854_0_0_1"/>
<accession>L1J4R0</accession>
<dbReference type="RefSeq" id="XP_005830060.1">
    <property type="nucleotide sequence ID" value="XM_005830003.1"/>
</dbReference>
<dbReference type="GeneID" id="17299744"/>
<evidence type="ECO:0000313" key="4">
    <source>
        <dbReference type="Proteomes" id="UP000011087"/>
    </source>
</evidence>
<keyword evidence="4" id="KW-1185">Reference proteome</keyword>
<feature type="compositionally biased region" description="Polar residues" evidence="1">
    <location>
        <begin position="13"/>
        <end position="26"/>
    </location>
</feature>
<evidence type="ECO:0000256" key="1">
    <source>
        <dbReference type="SAM" id="MobiDB-lite"/>
    </source>
</evidence>
<dbReference type="EMBL" id="JH993012">
    <property type="protein sequence ID" value="EKX43080.1"/>
    <property type="molecule type" value="Genomic_DNA"/>
</dbReference>
<sequence length="171" mass="17978">MEVTQCHRPLASFTPSTTPTCQSSVTDGAGASALTSCRQSRKTPTHPGPLKGSRRVKEHCSMLPPSAVESPLEPSSLSRPFTAASAAAVKGSGSCYSGRKRGATIGDVLHDGALHDVMHNEDVQVAGAHWGIMELRAEGRDEEHLKDTANMPGRTTSEADAWTCAISTIPA</sequence>
<dbReference type="Proteomes" id="UP000011087">
    <property type="component" value="Unassembled WGS sequence"/>
</dbReference>
<dbReference type="AlphaFoldDB" id="L1J4R0"/>
<feature type="region of interest" description="Disordered" evidence="1">
    <location>
        <begin position="1"/>
        <end position="56"/>
    </location>
</feature>
<evidence type="ECO:0000313" key="3">
    <source>
        <dbReference type="EnsemblProtists" id="EKX43080"/>
    </source>
</evidence>
<name>L1J4R0_GUITC</name>
<protein>
    <submittedName>
        <fullName evidence="2 3">Uncharacterized protein</fullName>
    </submittedName>
</protein>
<gene>
    <name evidence="2" type="ORF">GUITHDRAFT_140672</name>
</gene>
<dbReference type="EnsemblProtists" id="EKX43080">
    <property type="protein sequence ID" value="EKX43080"/>
    <property type="gene ID" value="GUITHDRAFT_140672"/>
</dbReference>
<reference evidence="4" key="2">
    <citation type="submission" date="2012-11" db="EMBL/GenBank/DDBJ databases">
        <authorList>
            <person name="Kuo A."/>
            <person name="Curtis B.A."/>
            <person name="Tanifuji G."/>
            <person name="Burki F."/>
            <person name="Gruber A."/>
            <person name="Irimia M."/>
            <person name="Maruyama S."/>
            <person name="Arias M.C."/>
            <person name="Ball S.G."/>
            <person name="Gile G.H."/>
            <person name="Hirakawa Y."/>
            <person name="Hopkins J.F."/>
            <person name="Rensing S.A."/>
            <person name="Schmutz J."/>
            <person name="Symeonidi A."/>
            <person name="Elias M."/>
            <person name="Eveleigh R.J."/>
            <person name="Herman E.K."/>
            <person name="Klute M.J."/>
            <person name="Nakayama T."/>
            <person name="Obornik M."/>
            <person name="Reyes-Prieto A."/>
            <person name="Armbrust E.V."/>
            <person name="Aves S.J."/>
            <person name="Beiko R.G."/>
            <person name="Coutinho P."/>
            <person name="Dacks J.B."/>
            <person name="Durnford D.G."/>
            <person name="Fast N.M."/>
            <person name="Green B.R."/>
            <person name="Grisdale C."/>
            <person name="Hempe F."/>
            <person name="Henrissat B."/>
            <person name="Hoppner M.P."/>
            <person name="Ishida K.-I."/>
            <person name="Kim E."/>
            <person name="Koreny L."/>
            <person name="Kroth P.G."/>
            <person name="Liu Y."/>
            <person name="Malik S.-B."/>
            <person name="Maier U.G."/>
            <person name="McRose D."/>
            <person name="Mock T."/>
            <person name="Neilson J.A."/>
            <person name="Onodera N.T."/>
            <person name="Poole A.M."/>
            <person name="Pritham E.J."/>
            <person name="Richards T.A."/>
            <person name="Rocap G."/>
            <person name="Roy S.W."/>
            <person name="Sarai C."/>
            <person name="Schaack S."/>
            <person name="Shirato S."/>
            <person name="Slamovits C.H."/>
            <person name="Spencer D.F."/>
            <person name="Suzuki S."/>
            <person name="Worden A.Z."/>
            <person name="Zauner S."/>
            <person name="Barry K."/>
            <person name="Bell C."/>
            <person name="Bharti A.K."/>
            <person name="Crow J.A."/>
            <person name="Grimwood J."/>
            <person name="Kramer R."/>
            <person name="Lindquist E."/>
            <person name="Lucas S."/>
            <person name="Salamov A."/>
            <person name="McFadden G.I."/>
            <person name="Lane C.E."/>
            <person name="Keeling P.J."/>
            <person name="Gray M.W."/>
            <person name="Grigoriev I.V."/>
            <person name="Archibald J.M."/>
        </authorList>
    </citation>
    <scope>NUCLEOTIDE SEQUENCE</scope>
    <source>
        <strain evidence="4">CCMP2712</strain>
    </source>
</reference>
<proteinExistence type="predicted"/>
<dbReference type="PaxDb" id="55529-EKX43080"/>
<organism evidence="2">
    <name type="scientific">Guillardia theta (strain CCMP2712)</name>
    <name type="common">Cryptophyte</name>
    <dbReference type="NCBI Taxonomy" id="905079"/>
    <lineage>
        <taxon>Eukaryota</taxon>
        <taxon>Cryptophyceae</taxon>
        <taxon>Pyrenomonadales</taxon>
        <taxon>Geminigeraceae</taxon>
        <taxon>Guillardia</taxon>
    </lineage>
</organism>